<accession>A0A9D1M576</accession>
<evidence type="ECO:0000256" key="3">
    <source>
        <dbReference type="ARBA" id="ARBA00023002"/>
    </source>
</evidence>
<proteinExistence type="inferred from homology"/>
<dbReference type="InterPro" id="IPR020471">
    <property type="entry name" value="AKR"/>
</dbReference>
<sequence length="308" mass="34545">MKSVKLNTDYDMPMIGLGTWRSGPGEVYQTVRWAIKLGYRHIDCAPIYGNEKEIGQALHDAVAEGDIKREELFIASKLWNDMHAPEDVLPALKQTLADLQQDYLDLYMIHWPVAQKKGVPMPHRAEDMVSLKDMPLDLTWAEIEKAQQQGLIRTAGVSNFGAKRLGELIEKAEITPAVNQVESHPLLQQNDLIEFCRKNMIAVTAYSPLGSQHDGDETDLFRNEIIMEIAGRLNCTSAQVLLAWQLARGVSVIPKTVHEMRLKENFAASAVELDDEDMKKIASLDRGQRFIDGSSFAFGDYTADSIFA</sequence>
<reference evidence="8" key="2">
    <citation type="journal article" date="2021" name="PeerJ">
        <title>Extensive microbial diversity within the chicken gut microbiome revealed by metagenomics and culture.</title>
        <authorList>
            <person name="Gilroy R."/>
            <person name="Ravi A."/>
            <person name="Getino M."/>
            <person name="Pursley I."/>
            <person name="Horton D.L."/>
            <person name="Alikhan N.F."/>
            <person name="Baker D."/>
            <person name="Gharbi K."/>
            <person name="Hall N."/>
            <person name="Watson M."/>
            <person name="Adriaenssens E.M."/>
            <person name="Foster-Nyarko E."/>
            <person name="Jarju S."/>
            <person name="Secka A."/>
            <person name="Antonio M."/>
            <person name="Oren A."/>
            <person name="Chaudhuri R.R."/>
            <person name="La Ragione R."/>
            <person name="Hildebrand F."/>
            <person name="Pallen M.J."/>
        </authorList>
    </citation>
    <scope>NUCLEOTIDE SEQUENCE</scope>
    <source>
        <strain evidence="8">ChiW3-316</strain>
    </source>
</reference>
<evidence type="ECO:0000256" key="2">
    <source>
        <dbReference type="ARBA" id="ARBA00022857"/>
    </source>
</evidence>
<evidence type="ECO:0000256" key="6">
    <source>
        <dbReference type="PIRSR" id="PIRSR000097-3"/>
    </source>
</evidence>
<dbReference type="InterPro" id="IPR018170">
    <property type="entry name" value="Aldo/ket_reductase_CS"/>
</dbReference>
<dbReference type="GO" id="GO:0016491">
    <property type="term" value="F:oxidoreductase activity"/>
    <property type="evidence" value="ECO:0007669"/>
    <property type="project" value="UniProtKB-KW"/>
</dbReference>
<dbReference type="FunFam" id="3.20.20.100:FF:000006">
    <property type="entry name" value="Aldo-keto reductase family 1 member A1"/>
    <property type="match status" value="1"/>
</dbReference>
<organism evidence="8 9">
    <name type="scientific">Candidatus Scatocola faecipullorum</name>
    <dbReference type="NCBI Taxonomy" id="2840917"/>
    <lineage>
        <taxon>Bacteria</taxon>
        <taxon>Pseudomonadati</taxon>
        <taxon>Pseudomonadota</taxon>
        <taxon>Alphaproteobacteria</taxon>
        <taxon>Rhodospirillales</taxon>
        <taxon>Rhodospirillaceae</taxon>
        <taxon>Rhodospirillaceae incertae sedis</taxon>
        <taxon>Candidatus Scatocola</taxon>
    </lineage>
</organism>
<dbReference type="Pfam" id="PF00248">
    <property type="entry name" value="Aldo_ket_red"/>
    <property type="match status" value="1"/>
</dbReference>
<evidence type="ECO:0000259" key="7">
    <source>
        <dbReference type="Pfam" id="PF00248"/>
    </source>
</evidence>
<feature type="active site" description="Proton donor" evidence="4">
    <location>
        <position position="48"/>
    </location>
</feature>
<comment type="similarity">
    <text evidence="1">Belongs to the aldo/keto reductase family.</text>
</comment>
<dbReference type="PIRSF" id="PIRSF000097">
    <property type="entry name" value="AKR"/>
    <property type="match status" value="1"/>
</dbReference>
<dbReference type="InterPro" id="IPR023210">
    <property type="entry name" value="NADP_OxRdtase_dom"/>
</dbReference>
<comment type="caution">
    <text evidence="8">The sequence shown here is derived from an EMBL/GenBank/DDBJ whole genome shotgun (WGS) entry which is preliminary data.</text>
</comment>
<evidence type="ECO:0000313" key="8">
    <source>
        <dbReference type="EMBL" id="HIU53865.1"/>
    </source>
</evidence>
<feature type="binding site" evidence="5">
    <location>
        <position position="110"/>
    </location>
    <ligand>
        <name>substrate</name>
    </ligand>
</feature>
<dbReference type="EMBL" id="DVNC01000050">
    <property type="protein sequence ID" value="HIU53865.1"/>
    <property type="molecule type" value="Genomic_DNA"/>
</dbReference>
<feature type="site" description="Lowers pKa of active site Tyr" evidence="6">
    <location>
        <position position="77"/>
    </location>
</feature>
<dbReference type="PROSITE" id="PS00798">
    <property type="entry name" value="ALDOKETO_REDUCTASE_1"/>
    <property type="match status" value="1"/>
</dbReference>
<reference evidence="8" key="1">
    <citation type="submission" date="2020-10" db="EMBL/GenBank/DDBJ databases">
        <authorList>
            <person name="Gilroy R."/>
        </authorList>
    </citation>
    <scope>NUCLEOTIDE SEQUENCE</scope>
    <source>
        <strain evidence="8">ChiW3-316</strain>
    </source>
</reference>
<dbReference type="Gene3D" id="3.20.20.100">
    <property type="entry name" value="NADP-dependent oxidoreductase domain"/>
    <property type="match status" value="1"/>
</dbReference>
<dbReference type="PANTHER" id="PTHR11732">
    <property type="entry name" value="ALDO/KETO REDUCTASE"/>
    <property type="match status" value="1"/>
</dbReference>
<dbReference type="PROSITE" id="PS00063">
    <property type="entry name" value="ALDOKETO_REDUCTASE_3"/>
    <property type="match status" value="1"/>
</dbReference>
<dbReference type="AlphaFoldDB" id="A0A9D1M576"/>
<protein>
    <submittedName>
        <fullName evidence="8">Aldo/keto reductase</fullName>
    </submittedName>
</protein>
<feature type="domain" description="NADP-dependent oxidoreductase" evidence="7">
    <location>
        <begin position="15"/>
        <end position="285"/>
    </location>
</feature>
<dbReference type="InterPro" id="IPR036812">
    <property type="entry name" value="NAD(P)_OxRdtase_dom_sf"/>
</dbReference>
<gene>
    <name evidence="8" type="ORF">IAD20_07275</name>
</gene>
<keyword evidence="2" id="KW-0521">NADP</keyword>
<evidence type="ECO:0000256" key="5">
    <source>
        <dbReference type="PIRSR" id="PIRSR000097-2"/>
    </source>
</evidence>
<dbReference type="Proteomes" id="UP000824107">
    <property type="component" value="Unassembled WGS sequence"/>
</dbReference>
<evidence type="ECO:0000256" key="4">
    <source>
        <dbReference type="PIRSR" id="PIRSR000097-1"/>
    </source>
</evidence>
<dbReference type="SUPFAM" id="SSF51430">
    <property type="entry name" value="NAD(P)-linked oxidoreductase"/>
    <property type="match status" value="1"/>
</dbReference>
<evidence type="ECO:0000313" key="9">
    <source>
        <dbReference type="Proteomes" id="UP000824107"/>
    </source>
</evidence>
<dbReference type="PRINTS" id="PR00069">
    <property type="entry name" value="ALDKETRDTASE"/>
</dbReference>
<keyword evidence="3" id="KW-0560">Oxidoreductase</keyword>
<name>A0A9D1M576_9PROT</name>
<evidence type="ECO:0000256" key="1">
    <source>
        <dbReference type="ARBA" id="ARBA00007905"/>
    </source>
</evidence>